<dbReference type="Gene3D" id="3.40.190.150">
    <property type="entry name" value="Bordetella uptake gene, domain 1"/>
    <property type="match status" value="1"/>
</dbReference>
<dbReference type="SUPFAM" id="SSF53850">
    <property type="entry name" value="Periplasmic binding protein-like II"/>
    <property type="match status" value="1"/>
</dbReference>
<dbReference type="PROSITE" id="PS51318">
    <property type="entry name" value="TAT"/>
    <property type="match status" value="1"/>
</dbReference>
<evidence type="ECO:0000313" key="2">
    <source>
        <dbReference type="EMBL" id="QCI67597.1"/>
    </source>
</evidence>
<dbReference type="EMBL" id="CP039690">
    <property type="protein sequence ID" value="QCI67597.1"/>
    <property type="molecule type" value="Genomic_DNA"/>
</dbReference>
<dbReference type="Gene3D" id="3.40.190.10">
    <property type="entry name" value="Periplasmic binding protein-like II"/>
    <property type="match status" value="1"/>
</dbReference>
<dbReference type="InterPro" id="IPR042100">
    <property type="entry name" value="Bug_dom1"/>
</dbReference>
<dbReference type="PANTHER" id="PTHR42928:SF5">
    <property type="entry name" value="BLR1237 PROTEIN"/>
    <property type="match status" value="1"/>
</dbReference>
<proteinExistence type="inferred from homology"/>
<dbReference type="AlphaFoldDB" id="A0A4D7BII9"/>
<dbReference type="InterPro" id="IPR006311">
    <property type="entry name" value="TAT_signal"/>
</dbReference>
<dbReference type="InterPro" id="IPR005064">
    <property type="entry name" value="BUG"/>
</dbReference>
<dbReference type="OrthoDB" id="7243891at2"/>
<protein>
    <submittedName>
        <fullName evidence="2">Tripartite tricarboxylate transporter substrate binding protein</fullName>
    </submittedName>
</protein>
<name>A0A4D7BII9_9HYPH</name>
<dbReference type="PIRSF" id="PIRSF017082">
    <property type="entry name" value="YflP"/>
    <property type="match status" value="1"/>
</dbReference>
<dbReference type="RefSeq" id="WP_136963027.1">
    <property type="nucleotide sequence ID" value="NZ_CP039690.1"/>
</dbReference>
<gene>
    <name evidence="2" type="ORF">E8M01_27245</name>
</gene>
<dbReference type="Proteomes" id="UP000298781">
    <property type="component" value="Chromosome"/>
</dbReference>
<evidence type="ECO:0000313" key="3">
    <source>
        <dbReference type="Proteomes" id="UP000298781"/>
    </source>
</evidence>
<keyword evidence="3" id="KW-1185">Reference proteome</keyword>
<dbReference type="CDD" id="cd13578">
    <property type="entry name" value="PBP2_Bug27"/>
    <property type="match status" value="1"/>
</dbReference>
<comment type="similarity">
    <text evidence="1">Belongs to the UPF0065 (bug) family.</text>
</comment>
<dbReference type="KEGG" id="pstg:E8M01_27245"/>
<evidence type="ECO:0000256" key="1">
    <source>
        <dbReference type="ARBA" id="ARBA00006987"/>
    </source>
</evidence>
<organism evidence="2 3">
    <name type="scientific">Phreatobacter stygius</name>
    <dbReference type="NCBI Taxonomy" id="1940610"/>
    <lineage>
        <taxon>Bacteria</taxon>
        <taxon>Pseudomonadati</taxon>
        <taxon>Pseudomonadota</taxon>
        <taxon>Alphaproteobacteria</taxon>
        <taxon>Hyphomicrobiales</taxon>
        <taxon>Phreatobacteraceae</taxon>
        <taxon>Phreatobacter</taxon>
    </lineage>
</organism>
<dbReference type="PANTHER" id="PTHR42928">
    <property type="entry name" value="TRICARBOXYLATE-BINDING PROTEIN"/>
    <property type="match status" value="1"/>
</dbReference>
<reference evidence="2 3" key="1">
    <citation type="submission" date="2019-04" db="EMBL/GenBank/DDBJ databases">
        <title>Phreatobacter aquaticus sp. nov.</title>
        <authorList>
            <person name="Choi A."/>
        </authorList>
    </citation>
    <scope>NUCLEOTIDE SEQUENCE [LARGE SCALE GENOMIC DNA]</scope>
    <source>
        <strain evidence="2 3">KCTC 52518</strain>
    </source>
</reference>
<dbReference type="Pfam" id="PF03401">
    <property type="entry name" value="TctC"/>
    <property type="match status" value="1"/>
</dbReference>
<sequence length="327" mass="33736">MPAISRRRIVQGLALGGLATSARPGAAQGFPSRTVTIVSPYQAGGTSDIIARMIAQKLGEAWRQPVIVENRPGANGGVGATAVARAAADGHTLLATASSALTLNPLLYRSLGYDVARDFAPVTRTGSVPNVVVVNPAVPATTLAELIALAKARPDSISYGSQGNGSNGHLNGELFKQMTGVTLVHVPYRGSAPAVSDLIGGQIQLMFDNLPSVIEQIRAGKLRALAVTTAGRSPFLPDVPGMAEAGLAGFDTSAWFAVMLPKETPAEIRGAIERGVIAALTDADARQKLAHVGVTVMADGAAALGQQIEAETALWRAVIAKARISIE</sequence>
<accession>A0A4D7BII9</accession>